<dbReference type="CDD" id="cd03801">
    <property type="entry name" value="GT4_PimA-like"/>
    <property type="match status" value="1"/>
</dbReference>
<accession>A0A1F6G1Q2</accession>
<gene>
    <name evidence="1" type="ORF">A3H03_01090</name>
</gene>
<dbReference type="Gene3D" id="3.40.50.2000">
    <property type="entry name" value="Glycogen Phosphorylase B"/>
    <property type="match status" value="2"/>
</dbReference>
<dbReference type="AlphaFoldDB" id="A0A1F6G1Q2"/>
<comment type="caution">
    <text evidence="1">The sequence shown here is derived from an EMBL/GenBank/DDBJ whole genome shotgun (WGS) entry which is preliminary data.</text>
</comment>
<dbReference type="EMBL" id="MFNA01000028">
    <property type="protein sequence ID" value="OGG92015.1"/>
    <property type="molecule type" value="Genomic_DNA"/>
</dbReference>
<proteinExistence type="predicted"/>
<evidence type="ECO:0000313" key="2">
    <source>
        <dbReference type="Proteomes" id="UP000177320"/>
    </source>
</evidence>
<evidence type="ECO:0000313" key="1">
    <source>
        <dbReference type="EMBL" id="OGG92015.1"/>
    </source>
</evidence>
<dbReference type="SUPFAM" id="SSF53756">
    <property type="entry name" value="UDP-Glycosyltransferase/glycogen phosphorylase"/>
    <property type="match status" value="1"/>
</dbReference>
<dbReference type="PANTHER" id="PTHR12526">
    <property type="entry name" value="GLYCOSYLTRANSFERASE"/>
    <property type="match status" value="1"/>
</dbReference>
<organism evidence="1 2">
    <name type="scientific">Candidatus Kuenenbacteria bacterium RIFCSPLOWO2_12_FULL_42_13</name>
    <dbReference type="NCBI Taxonomy" id="1798565"/>
    <lineage>
        <taxon>Bacteria</taxon>
        <taxon>Candidatus Kueneniibacteriota</taxon>
    </lineage>
</organism>
<dbReference type="Pfam" id="PF13692">
    <property type="entry name" value="Glyco_trans_1_4"/>
    <property type="match status" value="1"/>
</dbReference>
<name>A0A1F6G1Q2_9BACT</name>
<dbReference type="Proteomes" id="UP000177320">
    <property type="component" value="Unassembled WGS sequence"/>
</dbReference>
<protein>
    <submittedName>
        <fullName evidence="1">Uncharacterized protein</fullName>
    </submittedName>
</protein>
<reference evidence="1 2" key="1">
    <citation type="journal article" date="2016" name="Nat. Commun.">
        <title>Thousands of microbial genomes shed light on interconnected biogeochemical processes in an aquifer system.</title>
        <authorList>
            <person name="Anantharaman K."/>
            <person name="Brown C.T."/>
            <person name="Hug L.A."/>
            <person name="Sharon I."/>
            <person name="Castelle C.J."/>
            <person name="Probst A.J."/>
            <person name="Thomas B.C."/>
            <person name="Singh A."/>
            <person name="Wilkins M.J."/>
            <person name="Karaoz U."/>
            <person name="Brodie E.L."/>
            <person name="Williams K.H."/>
            <person name="Hubbard S.S."/>
            <person name="Banfield J.F."/>
        </authorList>
    </citation>
    <scope>NUCLEOTIDE SEQUENCE [LARGE SCALE GENOMIC DNA]</scope>
</reference>
<sequence length="348" mass="39128">MNKLRQIIRAVRQATDKRTALIYIIEGANWSTDRDGENITKNIQKIRAKTDCGFDNYKNKIVHLGSLPVFNKIKQTDKSNRVVQTIFHVAEEYVPTIQKIKNSLNEISFIHTASQGTKNKLTALGLPENKIVVIPLGIDLNIFNSVTVDEKKSIRKKLDLPQDKIIVGSFQKDGNGWGEGLTPKLIKGPDIFCDAVIELAKKFPIHILLTGPARGYVKTRLAEGNVPYTHKYLKNYTDTVPYWQALDVYLITSRLEGGPKAILEAWAAGVPLVSTKVGMVPDIAMNGENAILTEVEDTKAIIAGAEQILNNRELKNKLIAKGLEEVQKYSWEKIAERYFQELYQPIMK</sequence>